<dbReference type="Proteomes" id="UP000249799">
    <property type="component" value="Chromosome"/>
</dbReference>
<evidence type="ECO:0000313" key="12">
    <source>
        <dbReference type="Proteomes" id="UP000249799"/>
    </source>
</evidence>
<dbReference type="KEGG" id="bsed:DN745_03220"/>
<dbReference type="NCBIfam" id="TIGR01128">
    <property type="entry name" value="holA"/>
    <property type="match status" value="1"/>
</dbReference>
<dbReference type="Gene3D" id="1.10.8.60">
    <property type="match status" value="1"/>
</dbReference>
<dbReference type="Gene3D" id="3.40.50.300">
    <property type="entry name" value="P-loop containing nucleotide triphosphate hydrolases"/>
    <property type="match status" value="1"/>
</dbReference>
<name>A0A2Z4FI94_9DELT</name>
<dbReference type="InterPro" id="IPR010372">
    <property type="entry name" value="DNA_pol3_delta_N"/>
</dbReference>
<dbReference type="PANTHER" id="PTHR34388">
    <property type="entry name" value="DNA POLYMERASE III SUBUNIT DELTA"/>
    <property type="match status" value="1"/>
</dbReference>
<dbReference type="GO" id="GO:0006261">
    <property type="term" value="P:DNA-templated DNA replication"/>
    <property type="evidence" value="ECO:0007669"/>
    <property type="project" value="TreeGrafter"/>
</dbReference>
<dbReference type="OrthoDB" id="9769782at2"/>
<feature type="domain" description="DNA polymerase III delta N-terminal" evidence="9">
    <location>
        <begin position="24"/>
        <end position="138"/>
    </location>
</feature>
<dbReference type="Pfam" id="PF06144">
    <property type="entry name" value="DNA_pol3_delta"/>
    <property type="match status" value="1"/>
</dbReference>
<keyword evidence="12" id="KW-1185">Reference proteome</keyword>
<dbReference type="InterPro" id="IPR008921">
    <property type="entry name" value="DNA_pol3_clamp-load_cplx_C"/>
</dbReference>
<evidence type="ECO:0000256" key="3">
    <source>
        <dbReference type="ARBA" id="ARBA00022679"/>
    </source>
</evidence>
<dbReference type="InterPro" id="IPR005790">
    <property type="entry name" value="DNA_polIII_delta"/>
</dbReference>
<sequence>MGKKLDNARNFFRTLKKSEAAPVYFIWGEETMMLDEAVAAIIKHAAPEGTNDFNFDSFHGREANMDSVVSACEMLPMMAKRRVVLMRDSQEVPLSELDRLSSYLDNPSPSTCLIVHAQTAKKKFDGRKAVVKKLKKAGVSCEFASLYENEVAEILDSRAGRRGLRLLPVVSAYLVAAVGTDLATLDQALDKIDLYIGPNESGTKELRVVDEAIVREVVADTKVRSVFELTDAVGERKFEDALHIVANMLRNGESAIGSVAMLARHFRIVARLQDPSVRNLTRNQKASAVRVSPFFLKDYERHARTFGLRDIENIRSQLLRVDRALKSSSLDDKTLLEQLIYDICFREAAA</sequence>
<evidence type="ECO:0000256" key="6">
    <source>
        <dbReference type="ARBA" id="ARBA00022932"/>
    </source>
</evidence>
<evidence type="ECO:0000256" key="5">
    <source>
        <dbReference type="ARBA" id="ARBA00022705"/>
    </source>
</evidence>
<dbReference type="GO" id="GO:0003677">
    <property type="term" value="F:DNA binding"/>
    <property type="evidence" value="ECO:0007669"/>
    <property type="project" value="InterPro"/>
</dbReference>
<evidence type="ECO:0000256" key="7">
    <source>
        <dbReference type="ARBA" id="ARBA00034754"/>
    </source>
</evidence>
<dbReference type="EC" id="2.7.7.7" evidence="1"/>
<dbReference type="PANTHER" id="PTHR34388:SF1">
    <property type="entry name" value="DNA POLYMERASE III SUBUNIT DELTA"/>
    <property type="match status" value="1"/>
</dbReference>
<keyword evidence="4 11" id="KW-0548">Nucleotidyltransferase</keyword>
<dbReference type="AlphaFoldDB" id="A0A2Z4FI94"/>
<feature type="domain" description="DNA polymerase III delta subunit-like C-terminal" evidence="10">
    <location>
        <begin position="225"/>
        <end position="342"/>
    </location>
</feature>
<dbReference type="GO" id="GO:0003887">
    <property type="term" value="F:DNA-directed DNA polymerase activity"/>
    <property type="evidence" value="ECO:0007669"/>
    <property type="project" value="UniProtKB-KW"/>
</dbReference>
<dbReference type="GO" id="GO:0009360">
    <property type="term" value="C:DNA polymerase III complex"/>
    <property type="evidence" value="ECO:0007669"/>
    <property type="project" value="InterPro"/>
</dbReference>
<evidence type="ECO:0000256" key="2">
    <source>
        <dbReference type="ARBA" id="ARBA00017703"/>
    </source>
</evidence>
<keyword evidence="3 11" id="KW-0808">Transferase</keyword>
<evidence type="ECO:0000256" key="8">
    <source>
        <dbReference type="ARBA" id="ARBA00049244"/>
    </source>
</evidence>
<keyword evidence="6" id="KW-0239">DNA-directed DNA polymerase</keyword>
<organism evidence="11 12">
    <name type="scientific">Bradymonas sediminis</name>
    <dbReference type="NCBI Taxonomy" id="1548548"/>
    <lineage>
        <taxon>Bacteria</taxon>
        <taxon>Deltaproteobacteria</taxon>
        <taxon>Bradymonadales</taxon>
        <taxon>Bradymonadaceae</taxon>
        <taxon>Bradymonas</taxon>
    </lineage>
</organism>
<protein>
    <recommendedName>
        <fullName evidence="2">DNA polymerase III subunit delta</fullName>
        <ecNumber evidence="1">2.7.7.7</ecNumber>
    </recommendedName>
</protein>
<comment type="similarity">
    <text evidence="7">Belongs to the DNA polymerase HolA subunit family.</text>
</comment>
<dbReference type="Gene3D" id="1.20.272.10">
    <property type="match status" value="1"/>
</dbReference>
<dbReference type="Pfam" id="PF21694">
    <property type="entry name" value="DNA_pol3_delta_C"/>
    <property type="match status" value="1"/>
</dbReference>
<dbReference type="SUPFAM" id="SSF48019">
    <property type="entry name" value="post-AAA+ oligomerization domain-like"/>
    <property type="match status" value="1"/>
</dbReference>
<proteinExistence type="inferred from homology"/>
<comment type="catalytic activity">
    <reaction evidence="8">
        <text>DNA(n) + a 2'-deoxyribonucleoside 5'-triphosphate = DNA(n+1) + diphosphate</text>
        <dbReference type="Rhea" id="RHEA:22508"/>
        <dbReference type="Rhea" id="RHEA-COMP:17339"/>
        <dbReference type="Rhea" id="RHEA-COMP:17340"/>
        <dbReference type="ChEBI" id="CHEBI:33019"/>
        <dbReference type="ChEBI" id="CHEBI:61560"/>
        <dbReference type="ChEBI" id="CHEBI:173112"/>
        <dbReference type="EC" id="2.7.7.7"/>
    </reaction>
</comment>
<evidence type="ECO:0000256" key="1">
    <source>
        <dbReference type="ARBA" id="ARBA00012417"/>
    </source>
</evidence>
<evidence type="ECO:0000313" key="11">
    <source>
        <dbReference type="EMBL" id="AWV88408.1"/>
    </source>
</evidence>
<dbReference type="SUPFAM" id="SSF52540">
    <property type="entry name" value="P-loop containing nucleoside triphosphate hydrolases"/>
    <property type="match status" value="1"/>
</dbReference>
<dbReference type="EMBL" id="CP030032">
    <property type="protein sequence ID" value="AWV88408.1"/>
    <property type="molecule type" value="Genomic_DNA"/>
</dbReference>
<dbReference type="RefSeq" id="WP_111332124.1">
    <property type="nucleotide sequence ID" value="NZ_CP030032.1"/>
</dbReference>
<gene>
    <name evidence="11" type="primary">holA</name>
    <name evidence="11" type="ORF">DN745_03220</name>
</gene>
<dbReference type="InterPro" id="IPR048466">
    <property type="entry name" value="DNA_pol3_delta-like_C"/>
</dbReference>
<keyword evidence="5" id="KW-0235">DNA replication</keyword>
<dbReference type="InterPro" id="IPR027417">
    <property type="entry name" value="P-loop_NTPase"/>
</dbReference>
<evidence type="ECO:0000259" key="9">
    <source>
        <dbReference type="Pfam" id="PF06144"/>
    </source>
</evidence>
<evidence type="ECO:0000259" key="10">
    <source>
        <dbReference type="Pfam" id="PF21694"/>
    </source>
</evidence>
<reference evidence="11 12" key="1">
    <citation type="submission" date="2018-06" db="EMBL/GenBank/DDBJ databases">
        <title>Lujinxingia sediminis gen. nov. sp. nov., a new facultative anaerobic member of the class Deltaproteobacteria, and proposal of Lujinxingaceae fam. nov.</title>
        <authorList>
            <person name="Guo L.-Y."/>
            <person name="Li C.-M."/>
            <person name="Wang S."/>
            <person name="Du Z.-J."/>
        </authorList>
    </citation>
    <scope>NUCLEOTIDE SEQUENCE [LARGE SCALE GENOMIC DNA]</scope>
    <source>
        <strain evidence="11 12">FA350</strain>
    </source>
</reference>
<evidence type="ECO:0000256" key="4">
    <source>
        <dbReference type="ARBA" id="ARBA00022695"/>
    </source>
</evidence>
<accession>A0A2Z4FI94</accession>